<protein>
    <submittedName>
        <fullName evidence="4">GCN5-related N-acetyltransferase</fullName>
    </submittedName>
</protein>
<dbReference type="InterPro" id="IPR050832">
    <property type="entry name" value="Bact_Acetyltransf"/>
</dbReference>
<dbReference type="PANTHER" id="PTHR43877:SF2">
    <property type="entry name" value="AMINOALKYLPHOSPHONATE N-ACETYLTRANSFERASE-RELATED"/>
    <property type="match status" value="1"/>
</dbReference>
<dbReference type="STRING" id="479433.Caci_7297"/>
<dbReference type="PROSITE" id="PS51186">
    <property type="entry name" value="GNAT"/>
    <property type="match status" value="1"/>
</dbReference>
<proteinExistence type="predicted"/>
<dbReference type="PANTHER" id="PTHR43877">
    <property type="entry name" value="AMINOALKYLPHOSPHONATE N-ACETYLTRANSFERASE-RELATED-RELATED"/>
    <property type="match status" value="1"/>
</dbReference>
<evidence type="ECO:0000256" key="2">
    <source>
        <dbReference type="ARBA" id="ARBA00023315"/>
    </source>
</evidence>
<evidence type="ECO:0000256" key="1">
    <source>
        <dbReference type="ARBA" id="ARBA00022679"/>
    </source>
</evidence>
<evidence type="ECO:0000313" key="5">
    <source>
        <dbReference type="Proteomes" id="UP000000851"/>
    </source>
</evidence>
<name>C7Q8D8_CATAD</name>
<dbReference type="Gene3D" id="3.40.630.30">
    <property type="match status" value="1"/>
</dbReference>
<reference evidence="4 5" key="1">
    <citation type="journal article" date="2009" name="Stand. Genomic Sci.">
        <title>Complete genome sequence of Catenulispora acidiphila type strain (ID 139908).</title>
        <authorList>
            <person name="Copeland A."/>
            <person name="Lapidus A."/>
            <person name="Glavina Del Rio T."/>
            <person name="Nolan M."/>
            <person name="Lucas S."/>
            <person name="Chen F."/>
            <person name="Tice H."/>
            <person name="Cheng J.F."/>
            <person name="Bruce D."/>
            <person name="Goodwin L."/>
            <person name="Pitluck S."/>
            <person name="Mikhailova N."/>
            <person name="Pati A."/>
            <person name="Ivanova N."/>
            <person name="Mavromatis K."/>
            <person name="Chen A."/>
            <person name="Palaniappan K."/>
            <person name="Chain P."/>
            <person name="Land M."/>
            <person name="Hauser L."/>
            <person name="Chang Y.J."/>
            <person name="Jeffries C.D."/>
            <person name="Chertkov O."/>
            <person name="Brettin T."/>
            <person name="Detter J.C."/>
            <person name="Han C."/>
            <person name="Ali Z."/>
            <person name="Tindall B.J."/>
            <person name="Goker M."/>
            <person name="Bristow J."/>
            <person name="Eisen J.A."/>
            <person name="Markowitz V."/>
            <person name="Hugenholtz P."/>
            <person name="Kyrpides N.C."/>
            <person name="Klenk H.P."/>
        </authorList>
    </citation>
    <scope>NUCLEOTIDE SEQUENCE [LARGE SCALE GENOMIC DNA]</scope>
    <source>
        <strain evidence="5">DSM 44928 / JCM 14897 / NBRC 102108 / NRRL B-24433 / ID139908</strain>
    </source>
</reference>
<dbReference type="InParanoid" id="C7Q8D8"/>
<evidence type="ECO:0000259" key="3">
    <source>
        <dbReference type="PROSITE" id="PS51186"/>
    </source>
</evidence>
<dbReference type="CDD" id="cd04301">
    <property type="entry name" value="NAT_SF"/>
    <property type="match status" value="1"/>
</dbReference>
<keyword evidence="1 4" id="KW-0808">Transferase</keyword>
<dbReference type="HOGENOM" id="CLU_013985_11_8_11"/>
<gene>
    <name evidence="4" type="ordered locus">Caci_7297</name>
</gene>
<dbReference type="AlphaFoldDB" id="C7Q8D8"/>
<dbReference type="Proteomes" id="UP000000851">
    <property type="component" value="Chromosome"/>
</dbReference>
<dbReference type="EMBL" id="CP001700">
    <property type="protein sequence ID" value="ACU76126.1"/>
    <property type="molecule type" value="Genomic_DNA"/>
</dbReference>
<dbReference type="RefSeq" id="WP_015795854.1">
    <property type="nucleotide sequence ID" value="NC_013131.1"/>
</dbReference>
<feature type="domain" description="N-acetyltransferase" evidence="3">
    <location>
        <begin position="6"/>
        <end position="156"/>
    </location>
</feature>
<dbReference type="InterPro" id="IPR000182">
    <property type="entry name" value="GNAT_dom"/>
</dbReference>
<accession>C7Q8D8</accession>
<evidence type="ECO:0000313" key="4">
    <source>
        <dbReference type="EMBL" id="ACU76126.1"/>
    </source>
</evidence>
<keyword evidence="2" id="KW-0012">Acyltransferase</keyword>
<dbReference type="GO" id="GO:0016747">
    <property type="term" value="F:acyltransferase activity, transferring groups other than amino-acyl groups"/>
    <property type="evidence" value="ECO:0007669"/>
    <property type="project" value="InterPro"/>
</dbReference>
<sequence length="156" mass="16507">MSTGIITVTEVPWDDPQAVALRDAQRAEIDAIYGPGSEPGVAPSAADIAVFLIAHVEGVPVGCGGLRPLEPGAAEIKRMYVVPDWRGRGVSGAVLAALEQAAVARGRRTLRLETGPEQVAAIRLYERSGYVSIPGFGAYADGPLSHTKSHCYQREL</sequence>
<dbReference type="KEGG" id="cai:Caci_7297"/>
<dbReference type="eggNOG" id="COG0456">
    <property type="taxonomic scope" value="Bacteria"/>
</dbReference>
<dbReference type="InterPro" id="IPR016181">
    <property type="entry name" value="Acyl_CoA_acyltransferase"/>
</dbReference>
<dbReference type="Pfam" id="PF00583">
    <property type="entry name" value="Acetyltransf_1"/>
    <property type="match status" value="1"/>
</dbReference>
<organism evidence="4 5">
    <name type="scientific">Catenulispora acidiphila (strain DSM 44928 / JCM 14897 / NBRC 102108 / NRRL B-24433 / ID139908)</name>
    <dbReference type="NCBI Taxonomy" id="479433"/>
    <lineage>
        <taxon>Bacteria</taxon>
        <taxon>Bacillati</taxon>
        <taxon>Actinomycetota</taxon>
        <taxon>Actinomycetes</taxon>
        <taxon>Catenulisporales</taxon>
        <taxon>Catenulisporaceae</taxon>
        <taxon>Catenulispora</taxon>
    </lineage>
</organism>
<dbReference type="SUPFAM" id="SSF55729">
    <property type="entry name" value="Acyl-CoA N-acyltransferases (Nat)"/>
    <property type="match status" value="1"/>
</dbReference>
<keyword evidence="5" id="KW-1185">Reference proteome</keyword>